<proteinExistence type="predicted"/>
<protein>
    <recommendedName>
        <fullName evidence="4">ABC-2 type transport system permease protein</fullName>
    </recommendedName>
</protein>
<keyword evidence="1" id="KW-0812">Transmembrane</keyword>
<feature type="transmembrane region" description="Helical" evidence="1">
    <location>
        <begin position="234"/>
        <end position="252"/>
    </location>
</feature>
<accession>A0ABM6GDU1</accession>
<keyword evidence="1" id="KW-1133">Transmembrane helix</keyword>
<feature type="transmembrane region" description="Helical" evidence="1">
    <location>
        <begin position="182"/>
        <end position="201"/>
    </location>
</feature>
<reference evidence="2 3" key="1">
    <citation type="submission" date="2014-02" db="EMBL/GenBank/DDBJ databases">
        <title>Diversity of Thermotogales isolates from hydrothermal vents.</title>
        <authorList>
            <person name="Haverkamp T.H.A."/>
            <person name="Lossouarn J."/>
            <person name="Geslin C."/>
            <person name="Nesbo C.L."/>
        </authorList>
    </citation>
    <scope>NUCLEOTIDE SEQUENCE [LARGE SCALE GENOMIC DNA]</scope>
    <source>
        <strain evidence="2 3">431</strain>
    </source>
</reference>
<dbReference type="EMBL" id="CP007389">
    <property type="protein sequence ID" value="APT73744.1"/>
    <property type="molecule type" value="Genomic_DNA"/>
</dbReference>
<feature type="transmembrane region" description="Helical" evidence="1">
    <location>
        <begin position="28"/>
        <end position="49"/>
    </location>
</feature>
<feature type="transmembrane region" description="Helical" evidence="1">
    <location>
        <begin position="295"/>
        <end position="314"/>
    </location>
</feature>
<organism evidence="2 3">
    <name type="scientific">Thermosipho melanesiensis</name>
    <dbReference type="NCBI Taxonomy" id="46541"/>
    <lineage>
        <taxon>Bacteria</taxon>
        <taxon>Thermotogati</taxon>
        <taxon>Thermotogota</taxon>
        <taxon>Thermotogae</taxon>
        <taxon>Thermotogales</taxon>
        <taxon>Fervidobacteriaceae</taxon>
        <taxon>Thermosipho</taxon>
    </lineage>
</organism>
<name>A0ABM6GDU1_9BACT</name>
<evidence type="ECO:0000313" key="3">
    <source>
        <dbReference type="Proteomes" id="UP000185490"/>
    </source>
</evidence>
<feature type="transmembrane region" description="Helical" evidence="1">
    <location>
        <begin position="145"/>
        <end position="170"/>
    </location>
</feature>
<dbReference type="Proteomes" id="UP000185490">
    <property type="component" value="Chromosome"/>
</dbReference>
<dbReference type="RefSeq" id="WP_012056963.1">
    <property type="nucleotide sequence ID" value="NZ_CP007389.1"/>
</dbReference>
<feature type="transmembrane region" description="Helical" evidence="1">
    <location>
        <begin position="364"/>
        <end position="385"/>
    </location>
</feature>
<gene>
    <name evidence="2" type="ORF">BW47_03995</name>
</gene>
<feature type="transmembrane region" description="Helical" evidence="1">
    <location>
        <begin position="113"/>
        <end position="139"/>
    </location>
</feature>
<feature type="transmembrane region" description="Helical" evidence="1">
    <location>
        <begin position="463"/>
        <end position="484"/>
    </location>
</feature>
<evidence type="ECO:0000313" key="2">
    <source>
        <dbReference type="EMBL" id="APT73744.1"/>
    </source>
</evidence>
<feature type="transmembrane region" description="Helical" evidence="1">
    <location>
        <begin position="69"/>
        <end position="92"/>
    </location>
</feature>
<feature type="transmembrane region" description="Helical" evidence="1">
    <location>
        <begin position="391"/>
        <end position="415"/>
    </location>
</feature>
<evidence type="ECO:0000256" key="1">
    <source>
        <dbReference type="SAM" id="Phobius"/>
    </source>
</evidence>
<sequence>MRNFAILIKYLSNPYNTRSKKSTVKGNFFRQILQYIIGSVPLGLIVYFFTIDLFEKIYNVDPLVARYMYLMWSSMLSLFFVIGFIGLGMYSLSRNEEVELLLTMPISRTVISAYQIFSATISQIYTLSFFIFISLAYFVSTNQNVLLGILKIVLHIWFLISFSSVIAVLIGGRTSKSFTKRFYTIVLLLSVFFYFFIIAMTDVDVSEMENLVKMFIFSTKDYNFLAWSLISNKTLGYSLISSIFLSILFLVISKKVGFEPVQVKRKERYQIAGTGSILKALFKKDLKAAIRYEQFLYFILYPLGFGIFMMFINNQGVSPIFYTIPIFTFYVAFETGILTISEVSKIEVVSTYPITFKKLMMPKLLIPVGLNFLLLLLVFVISLFFNAVSIFLVLSMIFSLLLFLMSSVLGAYYAIKSPNVKSNNTNRVFSISATFIIEGITMGLAFGIIMPLSFIIERGNSPWWVYLIFVGSLVTSFLIFVMYFRKLVKIIYSKL</sequence>
<feature type="transmembrane region" description="Helical" evidence="1">
    <location>
        <begin position="320"/>
        <end position="343"/>
    </location>
</feature>
<feature type="transmembrane region" description="Helical" evidence="1">
    <location>
        <begin position="427"/>
        <end position="451"/>
    </location>
</feature>
<keyword evidence="1" id="KW-0472">Membrane</keyword>
<evidence type="ECO:0008006" key="4">
    <source>
        <dbReference type="Google" id="ProtNLM"/>
    </source>
</evidence>
<keyword evidence="3" id="KW-1185">Reference proteome</keyword>